<reference evidence="2" key="1">
    <citation type="submission" date="2015-07" db="EMBL/GenBank/DDBJ databases">
        <title>Transcriptome Assembly of Anthurium amnicola.</title>
        <authorList>
            <person name="Suzuki J."/>
        </authorList>
    </citation>
    <scope>NUCLEOTIDE SEQUENCE</scope>
</reference>
<keyword evidence="1" id="KW-0732">Signal</keyword>
<organism evidence="2">
    <name type="scientific">Anthurium amnicola</name>
    <dbReference type="NCBI Taxonomy" id="1678845"/>
    <lineage>
        <taxon>Eukaryota</taxon>
        <taxon>Viridiplantae</taxon>
        <taxon>Streptophyta</taxon>
        <taxon>Embryophyta</taxon>
        <taxon>Tracheophyta</taxon>
        <taxon>Spermatophyta</taxon>
        <taxon>Magnoliopsida</taxon>
        <taxon>Liliopsida</taxon>
        <taxon>Araceae</taxon>
        <taxon>Pothoideae</taxon>
        <taxon>Potheae</taxon>
        <taxon>Anthurium</taxon>
    </lineage>
</organism>
<protein>
    <submittedName>
        <fullName evidence="2">Calcium release-activated calcium channel protein 1</fullName>
    </submittedName>
</protein>
<evidence type="ECO:0000313" key="2">
    <source>
        <dbReference type="EMBL" id="JAT41552.1"/>
    </source>
</evidence>
<sequence length="122" mass="13969">MYKLNVIIILCLYIATILTNAAPLNNSQNSSSSLTARSAMPLDFNSKASIMHQKRGLINPKLDLSENELNKLQTNNRIIKRDPIDHTVDSLTNEPRFHIKRVQKKARRSIIRKLDDNSILFK</sequence>
<proteinExistence type="predicted"/>
<dbReference type="EMBL" id="GDJX01026384">
    <property type="protein sequence ID" value="JAT41552.1"/>
    <property type="molecule type" value="Transcribed_RNA"/>
</dbReference>
<accession>A0A1D1XGN3</accession>
<feature type="chain" id="PRO_5008899486" evidence="1">
    <location>
        <begin position="22"/>
        <end position="122"/>
    </location>
</feature>
<feature type="signal peptide" evidence="1">
    <location>
        <begin position="1"/>
        <end position="21"/>
    </location>
</feature>
<evidence type="ECO:0000256" key="1">
    <source>
        <dbReference type="SAM" id="SignalP"/>
    </source>
</evidence>
<gene>
    <name evidence="2" type="primary">ORAI1</name>
    <name evidence="2" type="ORF">g.108012</name>
</gene>
<name>A0A1D1XGN3_9ARAE</name>
<dbReference type="AlphaFoldDB" id="A0A1D1XGN3"/>